<dbReference type="CDD" id="cd03801">
    <property type="entry name" value="GT4_PimA-like"/>
    <property type="match status" value="1"/>
</dbReference>
<organism evidence="3">
    <name type="scientific">freshwater metagenome</name>
    <dbReference type="NCBI Taxonomy" id="449393"/>
    <lineage>
        <taxon>unclassified sequences</taxon>
        <taxon>metagenomes</taxon>
        <taxon>ecological metagenomes</taxon>
    </lineage>
</organism>
<proteinExistence type="predicted"/>
<dbReference type="InterPro" id="IPR050194">
    <property type="entry name" value="Glycosyltransferase_grp1"/>
</dbReference>
<dbReference type="FunFam" id="3.40.50.2000:FF:000069">
    <property type="entry name" value="Alpha-(1-6)-phosphatidylinositol monomannoside mannosyltransferase"/>
    <property type="match status" value="1"/>
</dbReference>
<dbReference type="GO" id="GO:0016758">
    <property type="term" value="F:hexosyltransferase activity"/>
    <property type="evidence" value="ECO:0007669"/>
    <property type="project" value="TreeGrafter"/>
</dbReference>
<dbReference type="EMBL" id="CAFBPY010000063">
    <property type="protein sequence ID" value="CAB5036994.1"/>
    <property type="molecule type" value="Genomic_DNA"/>
</dbReference>
<dbReference type="SUPFAM" id="SSF53756">
    <property type="entry name" value="UDP-Glycosyltransferase/glycogen phosphorylase"/>
    <property type="match status" value="1"/>
</dbReference>
<evidence type="ECO:0000313" key="3">
    <source>
        <dbReference type="EMBL" id="CAB5036994.1"/>
    </source>
</evidence>
<sequence length="385" mass="42531">MITTLVVTNDFGPRAGGIETFIHGLLEQASKNQQRNFIVLTSHQSPQDEVIKFDQKMWENNRIRVVRDTAKVLLPTRRLAKKATDLFVVHKCENVIFGSSAPLGLLAKSLRRAGAKHIVALTHGHEVWWARMPLFSALLRRIGAQADQMTYLGEFTRGAVVNALLREDHSKLVHLPPGVDLTRFIPAAKSLELQKKWGVEGAPVIVSIGRLVPRKGSDQLIKAMPEVLKQFPKCKLLLVGTGNYKKRLEKLVRNLKVQDSVIFTGRVAHELLPAYYRLGDIFAAPCRSRYGGLEVEGLGIVYLEASACGVPVIAGKSGGAPDAVLDGKTGILVNGRDHLEVSAALIKLLADEKLRSQMGTAGRVWMEQLWSWEGIGTRFEEIISD</sequence>
<protein>
    <submittedName>
        <fullName evidence="3">Unannotated protein</fullName>
    </submittedName>
</protein>
<dbReference type="Pfam" id="PF13439">
    <property type="entry name" value="Glyco_transf_4"/>
    <property type="match status" value="1"/>
</dbReference>
<name>A0A6J7S6N1_9ZZZZ</name>
<dbReference type="PANTHER" id="PTHR45947">
    <property type="entry name" value="SULFOQUINOVOSYL TRANSFERASE SQD2"/>
    <property type="match status" value="1"/>
</dbReference>
<feature type="domain" description="Glycosyltransferase subfamily 4-like N-terminal" evidence="2">
    <location>
        <begin position="16"/>
        <end position="183"/>
    </location>
</feature>
<dbReference type="InterPro" id="IPR028098">
    <property type="entry name" value="Glyco_trans_4-like_N"/>
</dbReference>
<accession>A0A6J7S6N1</accession>
<dbReference type="PANTHER" id="PTHR45947:SF3">
    <property type="entry name" value="SULFOQUINOVOSYL TRANSFERASE SQD2"/>
    <property type="match status" value="1"/>
</dbReference>
<evidence type="ECO:0000259" key="1">
    <source>
        <dbReference type="Pfam" id="PF00534"/>
    </source>
</evidence>
<dbReference type="Gene3D" id="3.40.50.2000">
    <property type="entry name" value="Glycogen Phosphorylase B"/>
    <property type="match status" value="2"/>
</dbReference>
<dbReference type="InterPro" id="IPR001296">
    <property type="entry name" value="Glyco_trans_1"/>
</dbReference>
<reference evidence="3" key="1">
    <citation type="submission" date="2020-05" db="EMBL/GenBank/DDBJ databases">
        <authorList>
            <person name="Chiriac C."/>
            <person name="Salcher M."/>
            <person name="Ghai R."/>
            <person name="Kavagutti S V."/>
        </authorList>
    </citation>
    <scope>NUCLEOTIDE SEQUENCE</scope>
</reference>
<feature type="domain" description="Glycosyl transferase family 1" evidence="1">
    <location>
        <begin position="193"/>
        <end position="364"/>
    </location>
</feature>
<evidence type="ECO:0000259" key="2">
    <source>
        <dbReference type="Pfam" id="PF13439"/>
    </source>
</evidence>
<dbReference type="Pfam" id="PF00534">
    <property type="entry name" value="Glycos_transf_1"/>
    <property type="match status" value="1"/>
</dbReference>
<dbReference type="AlphaFoldDB" id="A0A6J7S6N1"/>
<gene>
    <name evidence="3" type="ORF">UFOPK4209_00519</name>
</gene>